<accession>G3I362</accession>
<organism evidence="1 2">
    <name type="scientific">Cricetulus griseus</name>
    <name type="common">Chinese hamster</name>
    <name type="synonym">Cricetulus barabensis griseus</name>
    <dbReference type="NCBI Taxonomy" id="10029"/>
    <lineage>
        <taxon>Eukaryota</taxon>
        <taxon>Metazoa</taxon>
        <taxon>Chordata</taxon>
        <taxon>Craniata</taxon>
        <taxon>Vertebrata</taxon>
        <taxon>Euteleostomi</taxon>
        <taxon>Mammalia</taxon>
        <taxon>Eutheria</taxon>
        <taxon>Euarchontoglires</taxon>
        <taxon>Glires</taxon>
        <taxon>Rodentia</taxon>
        <taxon>Myomorpha</taxon>
        <taxon>Muroidea</taxon>
        <taxon>Cricetidae</taxon>
        <taxon>Cricetinae</taxon>
        <taxon>Cricetulus</taxon>
    </lineage>
</organism>
<dbReference type="Proteomes" id="UP000001075">
    <property type="component" value="Unassembled WGS sequence"/>
</dbReference>
<proteinExistence type="predicted"/>
<sequence>MAWANSIVGGTYYSWIAEQSLCLKPVLNPPQGSEGNKGSLNHKCRYVYDPCPSGSTLPSGSSSL</sequence>
<dbReference type="AlphaFoldDB" id="G3I362"/>
<name>G3I362_CRIGR</name>
<dbReference type="EMBL" id="JH001170">
    <property type="protein sequence ID" value="EGW06730.1"/>
    <property type="molecule type" value="Genomic_DNA"/>
</dbReference>
<dbReference type="InParanoid" id="G3I362"/>
<evidence type="ECO:0000313" key="1">
    <source>
        <dbReference type="EMBL" id="EGW06730.1"/>
    </source>
</evidence>
<evidence type="ECO:0000313" key="2">
    <source>
        <dbReference type="Proteomes" id="UP000001075"/>
    </source>
</evidence>
<protein>
    <submittedName>
        <fullName evidence="1">Uncharacterized protein</fullName>
    </submittedName>
</protein>
<gene>
    <name evidence="1" type="ORF">I79_017863</name>
</gene>
<reference evidence="2" key="1">
    <citation type="journal article" date="2011" name="Nat. Biotechnol.">
        <title>The genomic sequence of the Chinese hamster ovary (CHO)-K1 cell line.</title>
        <authorList>
            <person name="Xu X."/>
            <person name="Nagarajan H."/>
            <person name="Lewis N.E."/>
            <person name="Pan S."/>
            <person name="Cai Z."/>
            <person name="Liu X."/>
            <person name="Chen W."/>
            <person name="Xie M."/>
            <person name="Wang W."/>
            <person name="Hammond S."/>
            <person name="Andersen M.R."/>
            <person name="Neff N."/>
            <person name="Passarelli B."/>
            <person name="Koh W."/>
            <person name="Fan H.C."/>
            <person name="Wang J."/>
            <person name="Gui Y."/>
            <person name="Lee K.H."/>
            <person name="Betenbaugh M.J."/>
            <person name="Quake S.R."/>
            <person name="Famili I."/>
            <person name="Palsson B.O."/>
            <person name="Wang J."/>
        </authorList>
    </citation>
    <scope>NUCLEOTIDE SEQUENCE [LARGE SCALE GENOMIC DNA]</scope>
    <source>
        <strain evidence="2">CHO K1 cell line</strain>
    </source>
</reference>